<gene>
    <name evidence="1" type="ORF">DAEQUDRAFT_747217</name>
</gene>
<accession>A0A165LXH9</accession>
<dbReference type="InterPro" id="IPR009078">
    <property type="entry name" value="Ferritin-like_SF"/>
</dbReference>
<dbReference type="Proteomes" id="UP000076727">
    <property type="component" value="Unassembled WGS sequence"/>
</dbReference>
<dbReference type="PANTHER" id="PTHR38705">
    <property type="entry name" value="PROTEIN RDS1"/>
    <property type="match status" value="1"/>
</dbReference>
<sequence>MQYALNLEHIEHAFYVQGLAQYDAQAFADAGYAPWVRGRFEQIRAHERTHVDFLTKQLGADAPAPCNYSYPYTDVQSWVSLSQTLEEVGASAYLGAATFVDSKDVLSASLAISHIEARQAGWVNSAVLKEQPWDGDFETPLYFSGVWSLAAGFIVACPAANPAIPVQTFPALTVTPSAPAMGQNISVAYNGTAAGSGEDGEDGDDDGAEETWLAWYHDMSTTFTKIHAGGVTTVPDGLRGTVFAGVVRNTTETTGDATMLSGLAIVTFPYDSYARGGA</sequence>
<dbReference type="OrthoDB" id="1001765at2759"/>
<dbReference type="Pfam" id="PF13668">
    <property type="entry name" value="Ferritin_2"/>
    <property type="match status" value="1"/>
</dbReference>
<dbReference type="EMBL" id="KV429114">
    <property type="protein sequence ID" value="KZT64973.1"/>
    <property type="molecule type" value="Genomic_DNA"/>
</dbReference>
<dbReference type="STRING" id="1314783.A0A165LXH9"/>
<dbReference type="SUPFAM" id="SSF47240">
    <property type="entry name" value="Ferritin-like"/>
    <property type="match status" value="1"/>
</dbReference>
<proteinExistence type="predicted"/>
<evidence type="ECO:0008006" key="3">
    <source>
        <dbReference type="Google" id="ProtNLM"/>
    </source>
</evidence>
<dbReference type="AlphaFoldDB" id="A0A165LXH9"/>
<dbReference type="InterPro" id="IPR039254">
    <property type="entry name" value="Rds1"/>
</dbReference>
<keyword evidence="2" id="KW-1185">Reference proteome</keyword>
<name>A0A165LXH9_9APHY</name>
<dbReference type="PANTHER" id="PTHR38705:SF1">
    <property type="entry name" value="PROTEIN RDS1"/>
    <property type="match status" value="1"/>
</dbReference>
<evidence type="ECO:0000313" key="2">
    <source>
        <dbReference type="Proteomes" id="UP000076727"/>
    </source>
</evidence>
<organism evidence="1 2">
    <name type="scientific">Daedalea quercina L-15889</name>
    <dbReference type="NCBI Taxonomy" id="1314783"/>
    <lineage>
        <taxon>Eukaryota</taxon>
        <taxon>Fungi</taxon>
        <taxon>Dikarya</taxon>
        <taxon>Basidiomycota</taxon>
        <taxon>Agaricomycotina</taxon>
        <taxon>Agaricomycetes</taxon>
        <taxon>Polyporales</taxon>
        <taxon>Fomitopsis</taxon>
    </lineage>
</organism>
<evidence type="ECO:0000313" key="1">
    <source>
        <dbReference type="EMBL" id="KZT64973.1"/>
    </source>
</evidence>
<reference evidence="1 2" key="1">
    <citation type="journal article" date="2016" name="Mol. Biol. Evol.">
        <title>Comparative Genomics of Early-Diverging Mushroom-Forming Fungi Provides Insights into the Origins of Lignocellulose Decay Capabilities.</title>
        <authorList>
            <person name="Nagy L.G."/>
            <person name="Riley R."/>
            <person name="Tritt A."/>
            <person name="Adam C."/>
            <person name="Daum C."/>
            <person name="Floudas D."/>
            <person name="Sun H."/>
            <person name="Yadav J.S."/>
            <person name="Pangilinan J."/>
            <person name="Larsson K.H."/>
            <person name="Matsuura K."/>
            <person name="Barry K."/>
            <person name="Labutti K."/>
            <person name="Kuo R."/>
            <person name="Ohm R.A."/>
            <person name="Bhattacharya S.S."/>
            <person name="Shirouzu T."/>
            <person name="Yoshinaga Y."/>
            <person name="Martin F.M."/>
            <person name="Grigoriev I.V."/>
            <person name="Hibbett D.S."/>
        </authorList>
    </citation>
    <scope>NUCLEOTIDE SEQUENCE [LARGE SCALE GENOMIC DNA]</scope>
    <source>
        <strain evidence="1 2">L-15889</strain>
    </source>
</reference>
<protein>
    <recommendedName>
        <fullName evidence="3">Ferritin-like domain-containing protein</fullName>
    </recommendedName>
</protein>